<evidence type="ECO:0000256" key="1">
    <source>
        <dbReference type="SAM" id="Phobius"/>
    </source>
</evidence>
<sequence length="185" mass="20739">MQPAPKIATLVTTRIVPARMLPEFRVWADAFDDAAARAAGHVSSLRLEQAGGLFHLIHQFGSSGDRDRWLEASDYHHLLRRAERFPVERRQCVDGRRAHLVVPSESAADPKRTFITTWLAVFPVLLVLSTLVRSVASSLPQPIQLLFSSLMLSALLQFVILPRVQRFARPWTLSDPDGKARSRPA</sequence>
<protein>
    <recommendedName>
        <fullName evidence="4">Antibiotic biosynthesis monooxygenase</fullName>
    </recommendedName>
</protein>
<dbReference type="AlphaFoldDB" id="A0A916T8T9"/>
<dbReference type="InterPro" id="IPR011008">
    <property type="entry name" value="Dimeric_a/b-barrel"/>
</dbReference>
<accession>A0A916T8T9</accession>
<proteinExistence type="predicted"/>
<dbReference type="InterPro" id="IPR038762">
    <property type="entry name" value="ABM_predict"/>
</dbReference>
<dbReference type="PANTHER" id="PTHR40057:SF1">
    <property type="entry name" value="SLR1162 PROTEIN"/>
    <property type="match status" value="1"/>
</dbReference>
<dbReference type="RefSeq" id="WP_188659108.1">
    <property type="nucleotide sequence ID" value="NZ_BMIH01000003.1"/>
</dbReference>
<keyword evidence="1" id="KW-0472">Membrane</keyword>
<keyword evidence="3" id="KW-1185">Reference proteome</keyword>
<comment type="caution">
    <text evidence="2">The sequence shown here is derived from an EMBL/GenBank/DDBJ whole genome shotgun (WGS) entry which is preliminary data.</text>
</comment>
<dbReference type="SUPFAM" id="SSF54909">
    <property type="entry name" value="Dimeric alpha+beta barrel"/>
    <property type="match status" value="1"/>
</dbReference>
<keyword evidence="1" id="KW-0812">Transmembrane</keyword>
<dbReference type="EMBL" id="BMIH01000003">
    <property type="protein sequence ID" value="GGB34548.1"/>
    <property type="molecule type" value="Genomic_DNA"/>
</dbReference>
<keyword evidence="1" id="KW-1133">Transmembrane helix</keyword>
<organism evidence="2 3">
    <name type="scientific">Sphingomonas metalli</name>
    <dbReference type="NCBI Taxonomy" id="1779358"/>
    <lineage>
        <taxon>Bacteria</taxon>
        <taxon>Pseudomonadati</taxon>
        <taxon>Pseudomonadota</taxon>
        <taxon>Alphaproteobacteria</taxon>
        <taxon>Sphingomonadales</taxon>
        <taxon>Sphingomonadaceae</taxon>
        <taxon>Sphingomonas</taxon>
    </lineage>
</organism>
<feature type="transmembrane region" description="Helical" evidence="1">
    <location>
        <begin position="114"/>
        <end position="136"/>
    </location>
</feature>
<gene>
    <name evidence="2" type="ORF">GCM10011380_25010</name>
</gene>
<feature type="transmembrane region" description="Helical" evidence="1">
    <location>
        <begin position="142"/>
        <end position="161"/>
    </location>
</feature>
<evidence type="ECO:0008006" key="4">
    <source>
        <dbReference type="Google" id="ProtNLM"/>
    </source>
</evidence>
<evidence type="ECO:0000313" key="2">
    <source>
        <dbReference type="EMBL" id="GGB34548.1"/>
    </source>
</evidence>
<reference evidence="2" key="1">
    <citation type="journal article" date="2014" name="Int. J. Syst. Evol. Microbiol.">
        <title>Complete genome sequence of Corynebacterium casei LMG S-19264T (=DSM 44701T), isolated from a smear-ripened cheese.</title>
        <authorList>
            <consortium name="US DOE Joint Genome Institute (JGI-PGF)"/>
            <person name="Walter F."/>
            <person name="Albersmeier A."/>
            <person name="Kalinowski J."/>
            <person name="Ruckert C."/>
        </authorList>
    </citation>
    <scope>NUCLEOTIDE SEQUENCE</scope>
    <source>
        <strain evidence="2">CGMCC 1.15330</strain>
    </source>
</reference>
<evidence type="ECO:0000313" key="3">
    <source>
        <dbReference type="Proteomes" id="UP000623067"/>
    </source>
</evidence>
<name>A0A916T8T9_9SPHN</name>
<dbReference type="PANTHER" id="PTHR40057">
    <property type="entry name" value="SLR1162 PROTEIN"/>
    <property type="match status" value="1"/>
</dbReference>
<dbReference type="Proteomes" id="UP000623067">
    <property type="component" value="Unassembled WGS sequence"/>
</dbReference>
<reference evidence="2" key="2">
    <citation type="submission" date="2020-09" db="EMBL/GenBank/DDBJ databases">
        <authorList>
            <person name="Sun Q."/>
            <person name="Zhou Y."/>
        </authorList>
    </citation>
    <scope>NUCLEOTIDE SEQUENCE</scope>
    <source>
        <strain evidence="2">CGMCC 1.15330</strain>
    </source>
</reference>